<feature type="region of interest" description="Disordered" evidence="1">
    <location>
        <begin position="47"/>
        <end position="130"/>
    </location>
</feature>
<reference evidence="3" key="1">
    <citation type="journal article" date="2023" name="bioRxiv">
        <title>Complete genome of the Medicago anthracnose fungus, Colletotrichum destructivum, reveals a mini-chromosome-like region within a core chromosome.</title>
        <authorList>
            <person name="Lapalu N."/>
            <person name="Simon A."/>
            <person name="Lu A."/>
            <person name="Plaumann P.-L."/>
            <person name="Amselem J."/>
            <person name="Pigne S."/>
            <person name="Auger A."/>
            <person name="Koch C."/>
            <person name="Dallery J.-F."/>
            <person name="O'Connell R.J."/>
        </authorList>
    </citation>
    <scope>NUCLEOTIDE SEQUENCE [LARGE SCALE GENOMIC DNA]</scope>
    <source>
        <strain evidence="3">CBS 520.97</strain>
    </source>
</reference>
<organism evidence="2 3">
    <name type="scientific">Colletotrichum destructivum</name>
    <dbReference type="NCBI Taxonomy" id="34406"/>
    <lineage>
        <taxon>Eukaryota</taxon>
        <taxon>Fungi</taxon>
        <taxon>Dikarya</taxon>
        <taxon>Ascomycota</taxon>
        <taxon>Pezizomycotina</taxon>
        <taxon>Sordariomycetes</taxon>
        <taxon>Hypocreomycetidae</taxon>
        <taxon>Glomerellales</taxon>
        <taxon>Glomerellaceae</taxon>
        <taxon>Colletotrichum</taxon>
        <taxon>Colletotrichum destructivum species complex</taxon>
    </lineage>
</organism>
<proteinExistence type="predicted"/>
<name>A0AAX4IUS4_9PEZI</name>
<accession>A0AAX4IUS4</accession>
<dbReference type="Proteomes" id="UP001322277">
    <property type="component" value="Chromosome 8"/>
</dbReference>
<dbReference type="GeneID" id="87948491"/>
<dbReference type="EMBL" id="CP137312">
    <property type="protein sequence ID" value="WQF86977.1"/>
    <property type="molecule type" value="Genomic_DNA"/>
</dbReference>
<evidence type="ECO:0000313" key="3">
    <source>
        <dbReference type="Proteomes" id="UP001322277"/>
    </source>
</evidence>
<dbReference type="RefSeq" id="XP_062784198.1">
    <property type="nucleotide sequence ID" value="XM_062928147.1"/>
</dbReference>
<evidence type="ECO:0000256" key="1">
    <source>
        <dbReference type="SAM" id="MobiDB-lite"/>
    </source>
</evidence>
<dbReference type="KEGG" id="cdet:87948491"/>
<keyword evidence="3" id="KW-1185">Reference proteome</keyword>
<dbReference type="AlphaFoldDB" id="A0AAX4IUS4"/>
<evidence type="ECO:0000313" key="2">
    <source>
        <dbReference type="EMBL" id="WQF86977.1"/>
    </source>
</evidence>
<protein>
    <submittedName>
        <fullName evidence="2">Uncharacterized protein</fullName>
    </submittedName>
</protein>
<sequence>MIMTLPRRAVATVGTFELDKSLGFWEEIDDFNDRGLFYQRDSTEVRRTVPKGSDGPAATATGTWQGVAREDTKAGPAPANIRTRPESGRTDGVPGTESEVLLLRGQSCNKRADEEEEPVDGNAPKVRKGADRYWLGILG</sequence>
<gene>
    <name evidence="2" type="ORF">CDEST_11991</name>
</gene>